<dbReference type="Pfam" id="PF07899">
    <property type="entry name" value="Frigida"/>
    <property type="match status" value="1"/>
</dbReference>
<comment type="caution">
    <text evidence="8">The sequence shown here is derived from an EMBL/GenBank/DDBJ whole genome shotgun (WGS) entry which is preliminary data.</text>
</comment>
<feature type="compositionally biased region" description="Polar residues" evidence="7">
    <location>
        <begin position="716"/>
        <end position="727"/>
    </location>
</feature>
<dbReference type="InterPro" id="IPR012474">
    <property type="entry name" value="Frigida"/>
</dbReference>
<reference evidence="8 9" key="1">
    <citation type="journal article" date="2023" name="Hortic Res">
        <title>Pangenome of water caltrop reveals structural variations and asymmetric subgenome divergence after allopolyploidization.</title>
        <authorList>
            <person name="Zhang X."/>
            <person name="Chen Y."/>
            <person name="Wang L."/>
            <person name="Yuan Y."/>
            <person name="Fang M."/>
            <person name="Shi L."/>
            <person name="Lu R."/>
            <person name="Comes H.P."/>
            <person name="Ma Y."/>
            <person name="Chen Y."/>
            <person name="Huang G."/>
            <person name="Zhou Y."/>
            <person name="Zheng Z."/>
            <person name="Qiu Y."/>
        </authorList>
    </citation>
    <scope>NUCLEOTIDE SEQUENCE [LARGE SCALE GENOMIC DNA]</scope>
    <source>
        <tissue evidence="8">Roots</tissue>
    </source>
</reference>
<evidence type="ECO:0000256" key="1">
    <source>
        <dbReference type="ARBA" id="ARBA00008956"/>
    </source>
</evidence>
<dbReference type="PANTHER" id="PTHR31791:SF37">
    <property type="entry name" value="A_TM021B04.7 PROTEIN"/>
    <property type="match status" value="1"/>
</dbReference>
<accession>A0AAN7PL05</accession>
<keyword evidence="2 5" id="KW-0217">Developmental protein</keyword>
<dbReference type="AlphaFoldDB" id="A0AAN7PL05"/>
<dbReference type="GO" id="GO:0030154">
    <property type="term" value="P:cell differentiation"/>
    <property type="evidence" value="ECO:0007669"/>
    <property type="project" value="UniProtKB-KW"/>
</dbReference>
<evidence type="ECO:0000256" key="4">
    <source>
        <dbReference type="ARBA" id="ARBA00023089"/>
    </source>
</evidence>
<feature type="coiled-coil region" evidence="6">
    <location>
        <begin position="78"/>
        <end position="231"/>
    </location>
</feature>
<evidence type="ECO:0000256" key="7">
    <source>
        <dbReference type="SAM" id="MobiDB-lite"/>
    </source>
</evidence>
<dbReference type="PANTHER" id="PTHR31791">
    <property type="entry name" value="FRIGIDA-LIKE PROTEIN 3-RELATED"/>
    <property type="match status" value="1"/>
</dbReference>
<evidence type="ECO:0000256" key="5">
    <source>
        <dbReference type="RuleBase" id="RU364012"/>
    </source>
</evidence>
<keyword evidence="9" id="KW-1185">Reference proteome</keyword>
<keyword evidence="3 5" id="KW-0221">Differentiation</keyword>
<evidence type="ECO:0000313" key="9">
    <source>
        <dbReference type="Proteomes" id="UP001345219"/>
    </source>
</evidence>
<evidence type="ECO:0000256" key="3">
    <source>
        <dbReference type="ARBA" id="ARBA00022782"/>
    </source>
</evidence>
<name>A0AAN7PL05_9MYRT</name>
<keyword evidence="6" id="KW-0175">Coiled coil</keyword>
<evidence type="ECO:0000256" key="2">
    <source>
        <dbReference type="ARBA" id="ARBA00022473"/>
    </source>
</evidence>
<proteinExistence type="inferred from homology"/>
<gene>
    <name evidence="8" type="ORF">SAY87_004624</name>
</gene>
<keyword evidence="4 5" id="KW-0287">Flowering</keyword>
<dbReference type="Proteomes" id="UP001345219">
    <property type="component" value="Chromosome 4"/>
</dbReference>
<protein>
    <recommendedName>
        <fullName evidence="5">FRIGIDA-like protein</fullName>
    </recommendedName>
</protein>
<evidence type="ECO:0000313" key="8">
    <source>
        <dbReference type="EMBL" id="KAK4751142.1"/>
    </source>
</evidence>
<evidence type="ECO:0000256" key="6">
    <source>
        <dbReference type="SAM" id="Coils"/>
    </source>
</evidence>
<feature type="region of interest" description="Disordered" evidence="7">
    <location>
        <begin position="711"/>
        <end position="740"/>
    </location>
</feature>
<organism evidence="8 9">
    <name type="scientific">Trapa incisa</name>
    <dbReference type="NCBI Taxonomy" id="236973"/>
    <lineage>
        <taxon>Eukaryota</taxon>
        <taxon>Viridiplantae</taxon>
        <taxon>Streptophyta</taxon>
        <taxon>Embryophyta</taxon>
        <taxon>Tracheophyta</taxon>
        <taxon>Spermatophyta</taxon>
        <taxon>Magnoliopsida</taxon>
        <taxon>eudicotyledons</taxon>
        <taxon>Gunneridae</taxon>
        <taxon>Pentapetalae</taxon>
        <taxon>rosids</taxon>
        <taxon>malvids</taxon>
        <taxon>Myrtales</taxon>
        <taxon>Lythraceae</taxon>
        <taxon>Trapa</taxon>
    </lineage>
</organism>
<sequence length="793" mass="91262">MGASVVSPDLSKARIKKDAFRDGLEKFHQRCSSLIESRLENIEAKEKNFESKSLLVHRLIDERFKVVEGKEKQLVTREKEVIRQSEQLEQKYLGLEVERANLNERLREVNLREVRHEERVREFELEFLEFDLDSDTLSMKLKEAESKNEQADLVLRDLDLRSKELEVRSGELESERKRFDLDSYNLHEQLKAVELKEKQVNDKAKELELKNKNLDARIEELELDRRLFNSDRCKLDEQHREFEAEKIKFESQRKKFEVLVGEVVSLNEENNKSDRELELGKKQLETFPFLLVIFLPLLQFWLKRARQLADQRKDAAVVGEGLKLQGRHNEVDKVHGSSRISSSSSMSVLVNCSVAEKTDVPSVPTACSDICFQSLGFEPDQQLSLSIHQDHLPKGTLIEDIRSTSPKAGHTELQNSLDIYGEGLRSLLRGDVEDKLVQNHVSTMLKSLSNPEDRVLCLIQGIHSCTSVNDGSSSVLGTLVKGSILLLKELKTLTFNLDPQLHERAKQFSNIYESCLKTSENNFMGVICFLQFLDVYEVPHDADEIISLLDHSFWRKELPESCNLLGLQGFIPDFLRSLIKKNQMVNAVKYIYAMELESNFSVASILKDSEANILLKLQNCPLSVQIQALDMKINAAREAIQFISRSTVGSLGLTKEFEEYIKNAEKQKLMLDLEYKEAKPGVRSKRAVSECSQPLVEGSVANRRSTMVTSSVSSTWERNSTVNSQQPWKKRKLDRNFVPPPLPNNRPMKPWYRHDFMGPYSRNFMGPYSREDRSRGQFFPPYFIDITHHGRPI</sequence>
<comment type="similarity">
    <text evidence="1 5">Belongs to the Frigida family.</text>
</comment>
<dbReference type="EMBL" id="JAXIOK010000017">
    <property type="protein sequence ID" value="KAK4751142.1"/>
    <property type="molecule type" value="Genomic_DNA"/>
</dbReference>
<dbReference type="GO" id="GO:0009908">
    <property type="term" value="P:flower development"/>
    <property type="evidence" value="ECO:0007669"/>
    <property type="project" value="UniProtKB-KW"/>
</dbReference>